<dbReference type="EMBL" id="BSSV01000002">
    <property type="protein sequence ID" value="GLX84854.1"/>
    <property type="molecule type" value="Genomic_DNA"/>
</dbReference>
<dbReference type="PROSITE" id="PS00061">
    <property type="entry name" value="ADH_SHORT"/>
    <property type="match status" value="1"/>
</dbReference>
<evidence type="ECO:0000256" key="3">
    <source>
        <dbReference type="RuleBase" id="RU000363"/>
    </source>
</evidence>
<dbReference type="RefSeq" id="WP_284296543.1">
    <property type="nucleotide sequence ID" value="NZ_BSSV01000002.1"/>
</dbReference>
<evidence type="ECO:0000256" key="2">
    <source>
        <dbReference type="ARBA" id="ARBA00023002"/>
    </source>
</evidence>
<dbReference type="PRINTS" id="PR00081">
    <property type="entry name" value="GDHRDH"/>
</dbReference>
<organism evidence="4 5">
    <name type="scientific">Thalassotalea loyana</name>
    <dbReference type="NCBI Taxonomy" id="280483"/>
    <lineage>
        <taxon>Bacteria</taxon>
        <taxon>Pseudomonadati</taxon>
        <taxon>Pseudomonadota</taxon>
        <taxon>Gammaproteobacteria</taxon>
        <taxon>Alteromonadales</taxon>
        <taxon>Colwelliaceae</taxon>
        <taxon>Thalassotalea</taxon>
    </lineage>
</organism>
<accession>A0ABQ6HA54</accession>
<sequence>MNPLIDNFSDQYQLTDKVCVVTGGGKGLGKTITRYLLEQGMKVAICSRNEETISKTVDEYKQTFEDNIIGMACDVSNSEQVSRFKQFVFEKFGDIHVVINNSGFGKDTLVWQTEEADWDDVMDTNVKGAYLMSKAFLPRMIENEEGFVLNIASQAALNGYANAGVYCASKFALVGLGKALQEEVREHNIHVHSLNPALIQSQKTSDETVDNGLIQNEDIGRMVVYLLSQPRRLKIDNIGFWGF</sequence>
<proteinExistence type="inferred from homology"/>
<dbReference type="CDD" id="cd05233">
    <property type="entry name" value="SDR_c"/>
    <property type="match status" value="1"/>
</dbReference>
<evidence type="ECO:0000313" key="5">
    <source>
        <dbReference type="Proteomes" id="UP001157134"/>
    </source>
</evidence>
<dbReference type="Gene3D" id="3.40.50.720">
    <property type="entry name" value="NAD(P)-binding Rossmann-like Domain"/>
    <property type="match status" value="1"/>
</dbReference>
<gene>
    <name evidence="4" type="ORF">tloyanaT_11060</name>
</gene>
<name>A0ABQ6HA54_9GAMM</name>
<keyword evidence="5" id="KW-1185">Reference proteome</keyword>
<evidence type="ECO:0000256" key="1">
    <source>
        <dbReference type="ARBA" id="ARBA00006484"/>
    </source>
</evidence>
<comment type="similarity">
    <text evidence="1 3">Belongs to the short-chain dehydrogenases/reductases (SDR) family.</text>
</comment>
<reference evidence="4 5" key="1">
    <citation type="submission" date="2023-03" db="EMBL/GenBank/DDBJ databases">
        <title>Thalassotalea loyana LMG 22536T draft genome sequence.</title>
        <authorList>
            <person name="Sawabe T."/>
        </authorList>
    </citation>
    <scope>NUCLEOTIDE SEQUENCE [LARGE SCALE GENOMIC DNA]</scope>
    <source>
        <strain evidence="4 5">LMG 22536</strain>
    </source>
</reference>
<dbReference type="Pfam" id="PF00106">
    <property type="entry name" value="adh_short"/>
    <property type="match status" value="1"/>
</dbReference>
<dbReference type="PRINTS" id="PR00080">
    <property type="entry name" value="SDRFAMILY"/>
</dbReference>
<dbReference type="InterPro" id="IPR002347">
    <property type="entry name" value="SDR_fam"/>
</dbReference>
<protein>
    <submittedName>
        <fullName evidence="4">NAD(P)-dependent oxidoreductase</fullName>
    </submittedName>
</protein>
<comment type="caution">
    <text evidence="4">The sequence shown here is derived from an EMBL/GenBank/DDBJ whole genome shotgun (WGS) entry which is preliminary data.</text>
</comment>
<dbReference type="PANTHER" id="PTHR43639">
    <property type="entry name" value="OXIDOREDUCTASE, SHORT-CHAIN DEHYDROGENASE/REDUCTASE FAMILY (AFU_ORTHOLOGUE AFUA_5G02870)"/>
    <property type="match status" value="1"/>
</dbReference>
<dbReference type="PANTHER" id="PTHR43639:SF1">
    <property type="entry name" value="SHORT-CHAIN DEHYDROGENASE_REDUCTASE FAMILY PROTEIN"/>
    <property type="match status" value="1"/>
</dbReference>
<keyword evidence="2" id="KW-0560">Oxidoreductase</keyword>
<evidence type="ECO:0000313" key="4">
    <source>
        <dbReference type="EMBL" id="GLX84854.1"/>
    </source>
</evidence>
<dbReference type="InterPro" id="IPR020904">
    <property type="entry name" value="Sc_DH/Rdtase_CS"/>
</dbReference>
<dbReference type="InterPro" id="IPR036291">
    <property type="entry name" value="NAD(P)-bd_dom_sf"/>
</dbReference>
<dbReference type="SUPFAM" id="SSF51735">
    <property type="entry name" value="NAD(P)-binding Rossmann-fold domains"/>
    <property type="match status" value="1"/>
</dbReference>
<dbReference type="Proteomes" id="UP001157134">
    <property type="component" value="Unassembled WGS sequence"/>
</dbReference>